<evidence type="ECO:0000313" key="2">
    <source>
        <dbReference type="EMBL" id="TEB09956.1"/>
    </source>
</evidence>
<comment type="caution">
    <text evidence="2">The sequence shown here is derived from an EMBL/GenBank/DDBJ whole genome shotgun (WGS) entry which is preliminary data.</text>
</comment>
<evidence type="ECO:0000313" key="3">
    <source>
        <dbReference type="Proteomes" id="UP000297597"/>
    </source>
</evidence>
<gene>
    <name evidence="2" type="ORF">Pmgp_02759</name>
</gene>
<evidence type="ECO:0000256" key="1">
    <source>
        <dbReference type="SAM" id="MobiDB-lite"/>
    </source>
</evidence>
<feature type="region of interest" description="Disordered" evidence="1">
    <location>
        <begin position="145"/>
        <end position="165"/>
    </location>
</feature>
<dbReference type="AlphaFoldDB" id="A0A4Y7RMB3"/>
<protein>
    <submittedName>
        <fullName evidence="2">Uncharacterized protein</fullName>
    </submittedName>
</protein>
<dbReference type="RefSeq" id="WP_192902932.1">
    <property type="nucleotide sequence ID" value="NZ_QFFZ01000035.1"/>
</dbReference>
<feature type="compositionally biased region" description="Gly residues" evidence="1">
    <location>
        <begin position="145"/>
        <end position="159"/>
    </location>
</feature>
<name>A0A4Y7RMB3_9FIRM</name>
<reference evidence="2 3" key="1">
    <citation type="journal article" date="2018" name="Environ. Microbiol.">
        <title>Novel energy conservation strategies and behaviour of Pelotomaculum schinkii driving syntrophic propionate catabolism.</title>
        <authorList>
            <person name="Hidalgo-Ahumada C.A.P."/>
            <person name="Nobu M.K."/>
            <person name="Narihiro T."/>
            <person name="Tamaki H."/>
            <person name="Liu W.T."/>
            <person name="Kamagata Y."/>
            <person name="Stams A.J.M."/>
            <person name="Imachi H."/>
            <person name="Sousa D.Z."/>
        </authorList>
    </citation>
    <scope>NUCLEOTIDE SEQUENCE [LARGE SCALE GENOMIC DNA]</scope>
    <source>
        <strain evidence="2 3">MGP</strain>
    </source>
</reference>
<dbReference type="EMBL" id="QFFZ01000035">
    <property type="protein sequence ID" value="TEB09956.1"/>
    <property type="molecule type" value="Genomic_DNA"/>
</dbReference>
<organism evidence="2 3">
    <name type="scientific">Pelotomaculum propionicicum</name>
    <dbReference type="NCBI Taxonomy" id="258475"/>
    <lineage>
        <taxon>Bacteria</taxon>
        <taxon>Bacillati</taxon>
        <taxon>Bacillota</taxon>
        <taxon>Clostridia</taxon>
        <taxon>Eubacteriales</taxon>
        <taxon>Desulfotomaculaceae</taxon>
        <taxon>Pelotomaculum</taxon>
    </lineage>
</organism>
<sequence>MLVSGPTNNGNGSMDYDGACEVTGGTLAIAGSSGMAQSPGTSSSQNSITVIYSTVQAAGTLAALTDESGKTVLAFAPDKAYQSIVFSSPLLEQGKTYTLISGGSCSGQLTGGLFTGGACSGGAKLTTVTISGTVTRIADNGSAVTGGMGGMGGPGGRGGNMAPPK</sequence>
<accession>A0A4Y7RMB3</accession>
<keyword evidence="3" id="KW-1185">Reference proteome</keyword>
<dbReference type="Proteomes" id="UP000297597">
    <property type="component" value="Unassembled WGS sequence"/>
</dbReference>
<proteinExistence type="predicted"/>